<evidence type="ECO:0000256" key="9">
    <source>
        <dbReference type="ARBA" id="ARBA00046047"/>
    </source>
</evidence>
<dbReference type="AlphaFoldDB" id="A0A6N6VLV1"/>
<dbReference type="InterPro" id="IPR052382">
    <property type="entry name" value="ABHD10_acyl-thioesterase"/>
</dbReference>
<keyword evidence="3" id="KW-0809">Transit peptide</keyword>
<dbReference type="SUPFAM" id="SSF53474">
    <property type="entry name" value="alpha/beta-Hydrolases"/>
    <property type="match status" value="1"/>
</dbReference>
<evidence type="ECO:0000313" key="13">
    <source>
        <dbReference type="EMBL" id="KAB7742758.1"/>
    </source>
</evidence>
<comment type="catalytic activity">
    <reaction evidence="11">
        <text>mycophenolic acid O-acyl-beta-D-glucuronide + H2O = mycophenolate + D-glucuronate + H(+)</text>
        <dbReference type="Rhea" id="RHEA:34179"/>
        <dbReference type="ChEBI" id="CHEBI:15377"/>
        <dbReference type="ChEBI" id="CHEBI:15378"/>
        <dbReference type="ChEBI" id="CHEBI:58720"/>
        <dbReference type="ChEBI" id="CHEBI:62932"/>
        <dbReference type="ChEBI" id="CHEBI:66982"/>
        <dbReference type="EC" id="3.1.1.93"/>
    </reaction>
    <physiologicalReaction direction="left-to-right" evidence="11">
        <dbReference type="Rhea" id="RHEA:34180"/>
    </physiologicalReaction>
</comment>
<dbReference type="PANTHER" id="PTHR16138:SF7">
    <property type="entry name" value="PALMITOYL-PROTEIN THIOESTERASE ABHD10, MITOCHONDRIAL"/>
    <property type="match status" value="1"/>
</dbReference>
<evidence type="ECO:0000256" key="11">
    <source>
        <dbReference type="ARBA" id="ARBA00047972"/>
    </source>
</evidence>
<evidence type="ECO:0000256" key="5">
    <source>
        <dbReference type="ARBA" id="ARBA00039314"/>
    </source>
</evidence>
<accession>A0A6N6VLV1</accession>
<dbReference type="EC" id="3.1.2.22" evidence="1"/>
<evidence type="ECO:0000259" key="12">
    <source>
        <dbReference type="Pfam" id="PF12697"/>
    </source>
</evidence>
<keyword evidence="14" id="KW-1185">Reference proteome</keyword>
<sequence length="260" mass="28865">MTDSPDPRKLARPDGESLAYRIERPAAPAGPTGLTWLGGFKSDMTGTKAGALAEWARRARRHFLRFDYFAHGASSGDFSEATIGHWREDALAAIDALAEGPQVLVGSSMGGWIALLAALARPERVKALILIAPAPDFTEELMWKNFSDEVREILLRDGVYRRPSEYDEEPYEITMKLIEEGRSHLLLDQPIPIKVPVRILQGMADPDVPRKHAMRLVDALESNNVAITMTKTGDHRLSTPEDIARLTQTIETLLAEIESR</sequence>
<proteinExistence type="predicted"/>
<comment type="caution">
    <text evidence="13">The sequence shown here is derived from an EMBL/GenBank/DDBJ whole genome shotgun (WGS) entry which is preliminary data.</text>
</comment>
<evidence type="ECO:0000256" key="1">
    <source>
        <dbReference type="ARBA" id="ARBA00012423"/>
    </source>
</evidence>
<evidence type="ECO:0000256" key="6">
    <source>
        <dbReference type="ARBA" id="ARBA00041520"/>
    </source>
</evidence>
<protein>
    <recommendedName>
        <fullName evidence="5">Palmitoyl-protein thioesterase ABHD10, mitochondrial</fullName>
        <ecNumber evidence="4">3.1.1.93</ecNumber>
        <ecNumber evidence="1">3.1.2.22</ecNumber>
    </recommendedName>
    <alternativeName>
        <fullName evidence="7">Acyl-protein thioesterase ABHD10</fullName>
    </alternativeName>
    <alternativeName>
        <fullName evidence="8">Alpha/beta hydrolase domain-containing protein 10</fullName>
    </alternativeName>
    <alternativeName>
        <fullName evidence="6">Mycophenolic acid acyl-glucuronide esterase, mitochondrial</fullName>
    </alternativeName>
</protein>
<dbReference type="EMBL" id="WESC01000001">
    <property type="protein sequence ID" value="KAB7742758.1"/>
    <property type="molecule type" value="Genomic_DNA"/>
</dbReference>
<dbReference type="Gene3D" id="3.40.50.1820">
    <property type="entry name" value="alpha/beta hydrolase"/>
    <property type="match status" value="1"/>
</dbReference>
<evidence type="ECO:0000313" key="14">
    <source>
        <dbReference type="Proteomes" id="UP000468901"/>
    </source>
</evidence>
<evidence type="ECO:0000256" key="2">
    <source>
        <dbReference type="ARBA" id="ARBA00022801"/>
    </source>
</evidence>
<keyword evidence="2 13" id="KW-0378">Hydrolase</keyword>
<evidence type="ECO:0000256" key="4">
    <source>
        <dbReference type="ARBA" id="ARBA00039132"/>
    </source>
</evidence>
<dbReference type="InterPro" id="IPR000073">
    <property type="entry name" value="AB_hydrolase_1"/>
</dbReference>
<dbReference type="EC" id="3.1.1.93" evidence="4"/>
<evidence type="ECO:0000256" key="3">
    <source>
        <dbReference type="ARBA" id="ARBA00022946"/>
    </source>
</evidence>
<evidence type="ECO:0000256" key="7">
    <source>
        <dbReference type="ARBA" id="ARBA00042645"/>
    </source>
</evidence>
<reference evidence="13 14" key="1">
    <citation type="submission" date="2019-09" db="EMBL/GenBank/DDBJ databases">
        <title>Parvibaculum sedimenti sp. nov., isolated from sediment.</title>
        <authorList>
            <person name="Wang Y."/>
        </authorList>
    </citation>
    <scope>NUCLEOTIDE SEQUENCE [LARGE SCALE GENOMIC DNA]</scope>
    <source>
        <strain evidence="13 14">HXT-9</strain>
    </source>
</reference>
<dbReference type="GO" id="GO:0102390">
    <property type="term" value="F:mycophenolic acid acyl-glucuronide esterase activity"/>
    <property type="evidence" value="ECO:0007669"/>
    <property type="project" value="UniProtKB-EC"/>
</dbReference>
<organism evidence="13 14">
    <name type="scientific">Parvibaculum sedimenti</name>
    <dbReference type="NCBI Taxonomy" id="2608632"/>
    <lineage>
        <taxon>Bacteria</taxon>
        <taxon>Pseudomonadati</taxon>
        <taxon>Pseudomonadota</taxon>
        <taxon>Alphaproteobacteria</taxon>
        <taxon>Hyphomicrobiales</taxon>
        <taxon>Parvibaculaceae</taxon>
        <taxon>Parvibaculum</taxon>
    </lineage>
</organism>
<dbReference type="GO" id="GO:0008474">
    <property type="term" value="F:palmitoyl-(protein) hydrolase activity"/>
    <property type="evidence" value="ECO:0007669"/>
    <property type="project" value="UniProtKB-EC"/>
</dbReference>
<evidence type="ECO:0000256" key="10">
    <source>
        <dbReference type="ARBA" id="ARBA00047409"/>
    </source>
</evidence>
<dbReference type="RefSeq" id="WP_152214311.1">
    <property type="nucleotide sequence ID" value="NZ_WESC01000001.1"/>
</dbReference>
<evidence type="ECO:0000256" key="8">
    <source>
        <dbReference type="ARBA" id="ARBA00042704"/>
    </source>
</evidence>
<comment type="catalytic activity">
    <reaction evidence="10">
        <text>S-hexadecanoyl-L-cysteinyl-[protein] + H2O = L-cysteinyl-[protein] + hexadecanoate + H(+)</text>
        <dbReference type="Rhea" id="RHEA:19233"/>
        <dbReference type="Rhea" id="RHEA-COMP:10131"/>
        <dbReference type="Rhea" id="RHEA-COMP:11032"/>
        <dbReference type="ChEBI" id="CHEBI:7896"/>
        <dbReference type="ChEBI" id="CHEBI:15377"/>
        <dbReference type="ChEBI" id="CHEBI:15378"/>
        <dbReference type="ChEBI" id="CHEBI:29950"/>
        <dbReference type="ChEBI" id="CHEBI:74151"/>
        <dbReference type="EC" id="3.1.2.22"/>
    </reaction>
    <physiologicalReaction direction="left-to-right" evidence="10">
        <dbReference type="Rhea" id="RHEA:19234"/>
    </physiologicalReaction>
</comment>
<dbReference type="Proteomes" id="UP000468901">
    <property type="component" value="Unassembled WGS sequence"/>
</dbReference>
<name>A0A6N6VLV1_9HYPH</name>
<dbReference type="Pfam" id="PF12697">
    <property type="entry name" value="Abhydrolase_6"/>
    <property type="match status" value="1"/>
</dbReference>
<comment type="function">
    <text evidence="9">Acts as an acyl-protein thioesterase that hydrolyzes fatty acids from acylated residues in proteins. Regulates the mitochondrial S-depalmitoylation of the nucleophilic active site residue of peroxiredoxin-5/PRDX5, a key antioxidant protein, therefore modulating mitochondrial antioxidant ability. Also catalyzes the deglucuronidation of mycophenolic acid acyl-glucuronide, an active metabolite of the immunosuppressant drug mycophenolate.</text>
</comment>
<gene>
    <name evidence="13" type="ORF">F2P47_01090</name>
</gene>
<dbReference type="InterPro" id="IPR029058">
    <property type="entry name" value="AB_hydrolase_fold"/>
</dbReference>
<dbReference type="PRINTS" id="PR00111">
    <property type="entry name" value="ABHYDROLASE"/>
</dbReference>
<feature type="domain" description="AB hydrolase-1" evidence="12">
    <location>
        <begin position="53"/>
        <end position="245"/>
    </location>
</feature>
<dbReference type="PANTHER" id="PTHR16138">
    <property type="entry name" value="MYCOPHENOLIC ACID ACYL-GLUCURONIDE ESTERASE, MITOCHONDRIAL"/>
    <property type="match status" value="1"/>
</dbReference>